<sequence length="56" mass="6194">MSSAKEFEIQLQSIQILFTAFQTALSRLLLIRGVSHVLFPTSSSSSRSTTIVCMCK</sequence>
<gene>
    <name evidence="1" type="ORF">X975_12673</name>
</gene>
<protein>
    <submittedName>
        <fullName evidence="1">Uncharacterized protein</fullName>
    </submittedName>
</protein>
<organism evidence="1 2">
    <name type="scientific">Stegodyphus mimosarum</name>
    <name type="common">African social velvet spider</name>
    <dbReference type="NCBI Taxonomy" id="407821"/>
    <lineage>
        <taxon>Eukaryota</taxon>
        <taxon>Metazoa</taxon>
        <taxon>Ecdysozoa</taxon>
        <taxon>Arthropoda</taxon>
        <taxon>Chelicerata</taxon>
        <taxon>Arachnida</taxon>
        <taxon>Araneae</taxon>
        <taxon>Araneomorphae</taxon>
        <taxon>Entelegynae</taxon>
        <taxon>Eresoidea</taxon>
        <taxon>Eresidae</taxon>
        <taxon>Stegodyphus</taxon>
    </lineage>
</organism>
<reference evidence="1 2" key="1">
    <citation type="submission" date="2013-11" db="EMBL/GenBank/DDBJ databases">
        <title>Genome sequencing of Stegodyphus mimosarum.</title>
        <authorList>
            <person name="Bechsgaard J."/>
        </authorList>
    </citation>
    <scope>NUCLEOTIDE SEQUENCE [LARGE SCALE GENOMIC DNA]</scope>
</reference>
<evidence type="ECO:0000313" key="1">
    <source>
        <dbReference type="EMBL" id="KFM76403.1"/>
    </source>
</evidence>
<proteinExistence type="predicted"/>
<dbReference type="EMBL" id="KK119681">
    <property type="protein sequence ID" value="KFM76403.1"/>
    <property type="molecule type" value="Genomic_DNA"/>
</dbReference>
<accession>A0A087UGB4</accession>
<name>A0A087UGB4_STEMI</name>
<feature type="non-terminal residue" evidence="1">
    <location>
        <position position="56"/>
    </location>
</feature>
<dbReference type="AlphaFoldDB" id="A0A087UGB4"/>
<keyword evidence="2" id="KW-1185">Reference proteome</keyword>
<evidence type="ECO:0000313" key="2">
    <source>
        <dbReference type="Proteomes" id="UP000054359"/>
    </source>
</evidence>
<dbReference type="Proteomes" id="UP000054359">
    <property type="component" value="Unassembled WGS sequence"/>
</dbReference>